<protein>
    <recommendedName>
        <fullName evidence="3">K Homology domain-containing protein</fullName>
    </recommendedName>
</protein>
<evidence type="ECO:0000313" key="5">
    <source>
        <dbReference type="Proteomes" id="UP000708148"/>
    </source>
</evidence>
<dbReference type="Gene3D" id="3.30.1370.10">
    <property type="entry name" value="K Homology domain, type 1"/>
    <property type="match status" value="1"/>
</dbReference>
<feature type="region of interest" description="Disordered" evidence="2">
    <location>
        <begin position="13"/>
        <end position="44"/>
    </location>
</feature>
<evidence type="ECO:0000256" key="2">
    <source>
        <dbReference type="SAM" id="MobiDB-lite"/>
    </source>
</evidence>
<name>A0A8S1J341_9CHLO</name>
<dbReference type="PROSITE" id="PS50084">
    <property type="entry name" value="KH_TYPE_1"/>
    <property type="match status" value="1"/>
</dbReference>
<dbReference type="OrthoDB" id="550454at2759"/>
<evidence type="ECO:0000256" key="1">
    <source>
        <dbReference type="PROSITE-ProRule" id="PRU00117"/>
    </source>
</evidence>
<dbReference type="InterPro" id="IPR004087">
    <property type="entry name" value="KH_dom"/>
</dbReference>
<feature type="domain" description="K Homology" evidence="3">
    <location>
        <begin position="92"/>
        <end position="167"/>
    </location>
</feature>
<organism evidence="4 5">
    <name type="scientific">Ostreobium quekettii</name>
    <dbReference type="NCBI Taxonomy" id="121088"/>
    <lineage>
        <taxon>Eukaryota</taxon>
        <taxon>Viridiplantae</taxon>
        <taxon>Chlorophyta</taxon>
        <taxon>core chlorophytes</taxon>
        <taxon>Ulvophyceae</taxon>
        <taxon>TCBD clade</taxon>
        <taxon>Bryopsidales</taxon>
        <taxon>Ostreobineae</taxon>
        <taxon>Ostreobiaceae</taxon>
        <taxon>Ostreobium</taxon>
    </lineage>
</organism>
<dbReference type="CDD" id="cd00105">
    <property type="entry name" value="KH-I"/>
    <property type="match status" value="1"/>
</dbReference>
<dbReference type="SMART" id="SM00322">
    <property type="entry name" value="KH"/>
    <property type="match status" value="1"/>
</dbReference>
<keyword evidence="1" id="KW-0694">RNA-binding</keyword>
<evidence type="ECO:0000313" key="4">
    <source>
        <dbReference type="EMBL" id="CAD7700441.1"/>
    </source>
</evidence>
<evidence type="ECO:0000259" key="3">
    <source>
        <dbReference type="SMART" id="SM00322"/>
    </source>
</evidence>
<dbReference type="Pfam" id="PF00013">
    <property type="entry name" value="KH_1"/>
    <property type="match status" value="1"/>
</dbReference>
<dbReference type="Proteomes" id="UP000708148">
    <property type="component" value="Unassembled WGS sequence"/>
</dbReference>
<keyword evidence="5" id="KW-1185">Reference proteome</keyword>
<dbReference type="InterPro" id="IPR004088">
    <property type="entry name" value="KH_dom_type_1"/>
</dbReference>
<dbReference type="SUPFAM" id="SSF54791">
    <property type="entry name" value="Eukaryotic type KH-domain (KH-domain type I)"/>
    <property type="match status" value="1"/>
</dbReference>
<dbReference type="AlphaFoldDB" id="A0A8S1J341"/>
<proteinExistence type="predicted"/>
<reference evidence="4" key="1">
    <citation type="submission" date="2020-12" db="EMBL/GenBank/DDBJ databases">
        <authorList>
            <person name="Iha C."/>
        </authorList>
    </citation>
    <scope>NUCLEOTIDE SEQUENCE</scope>
</reference>
<sequence length="214" mass="22903">MDELLDRALRKIAPDGRKLGGEDSMRVRAGQPPGQTKEHDQGRFPCNAPERQKRLQCRMQNGVHHPETQGTAKMQGGAETVAQGITGARILKSGAIELRTTLLVAGFLIGPGGSSIRDIVARTGAEISSWSIKKSAAPAKERLRVFVIGGSPKAVREAVAIFLGAVSRYKDLVEGKHAGYMVDVLQPVAGVEFVYLPPPKNRVPHAAGAKLPCL</sequence>
<dbReference type="GO" id="GO:0003723">
    <property type="term" value="F:RNA binding"/>
    <property type="evidence" value="ECO:0007669"/>
    <property type="project" value="UniProtKB-UniRule"/>
</dbReference>
<gene>
    <name evidence="4" type="ORF">OSTQU699_LOCUS5800</name>
</gene>
<feature type="compositionally biased region" description="Basic and acidic residues" evidence="2">
    <location>
        <begin position="13"/>
        <end position="26"/>
    </location>
</feature>
<dbReference type="EMBL" id="CAJHUC010001266">
    <property type="protein sequence ID" value="CAD7700441.1"/>
    <property type="molecule type" value="Genomic_DNA"/>
</dbReference>
<accession>A0A8S1J341</accession>
<comment type="caution">
    <text evidence="4">The sequence shown here is derived from an EMBL/GenBank/DDBJ whole genome shotgun (WGS) entry which is preliminary data.</text>
</comment>
<dbReference type="InterPro" id="IPR036612">
    <property type="entry name" value="KH_dom_type_1_sf"/>
</dbReference>